<sequence length="322" mass="34643">MPNHHIACLGELLIDFVCTDIGLGLKQGTQFLKKAGGAPANVAAAINRSGGHAKLAAKVGDDPFGDFLLHTLASEGIELSGVTRSATPTTLAFVGLQDDGERDFSFFRGADGELGWQDIPSDFLDDVSIVHFGAAAGLLDGELYVTYRRLLREAKQRGLLISFDPNYREGLWGKAPQEFIARCKPWFQHADIVKVSEEELHFITDAKTITEGCRVLHEFGVSYIAVTCGDRGTWISHKSGMQQLIPSVPVNAIDSTGAGDAFIGALLQQINQSGCRLDDQTQFLHAVHWANICGALTCTQFGAIDAIPTAAEVDAIFLSRGA</sequence>
<dbReference type="OrthoDB" id="9795789at2"/>
<dbReference type="InterPro" id="IPR002173">
    <property type="entry name" value="Carboh/pur_kinase_PfkB_CS"/>
</dbReference>
<dbReference type="InterPro" id="IPR011611">
    <property type="entry name" value="PfkB_dom"/>
</dbReference>
<dbReference type="InterPro" id="IPR050306">
    <property type="entry name" value="PfkB_Carbo_kinase"/>
</dbReference>
<dbReference type="InterPro" id="IPR029056">
    <property type="entry name" value="Ribokinase-like"/>
</dbReference>
<proteinExistence type="inferred from homology"/>
<dbReference type="SUPFAM" id="SSF53613">
    <property type="entry name" value="Ribokinase-like"/>
    <property type="match status" value="1"/>
</dbReference>
<evidence type="ECO:0000256" key="2">
    <source>
        <dbReference type="ARBA" id="ARBA00022679"/>
    </source>
</evidence>
<evidence type="ECO:0000259" key="4">
    <source>
        <dbReference type="Pfam" id="PF00294"/>
    </source>
</evidence>
<dbReference type="PROSITE" id="PS00584">
    <property type="entry name" value="PFKB_KINASES_2"/>
    <property type="match status" value="1"/>
</dbReference>
<dbReference type="Proteomes" id="UP000218796">
    <property type="component" value="Unassembled WGS sequence"/>
</dbReference>
<evidence type="ECO:0000313" key="6">
    <source>
        <dbReference type="Proteomes" id="UP000218796"/>
    </source>
</evidence>
<gene>
    <name evidence="5" type="ORF">CJD50_09385</name>
</gene>
<dbReference type="PANTHER" id="PTHR43085">
    <property type="entry name" value="HEXOKINASE FAMILY MEMBER"/>
    <property type="match status" value="1"/>
</dbReference>
<dbReference type="AlphaFoldDB" id="A0A2A2MD13"/>
<keyword evidence="2" id="KW-0808">Transferase</keyword>
<protein>
    <submittedName>
        <fullName evidence="5">Carbohydrate kinase</fullName>
    </submittedName>
</protein>
<evidence type="ECO:0000256" key="1">
    <source>
        <dbReference type="ARBA" id="ARBA00010688"/>
    </source>
</evidence>
<evidence type="ECO:0000256" key="3">
    <source>
        <dbReference type="ARBA" id="ARBA00022777"/>
    </source>
</evidence>
<dbReference type="CDD" id="cd01167">
    <property type="entry name" value="bac_FRK"/>
    <property type="match status" value="1"/>
</dbReference>
<dbReference type="EMBL" id="NQMS01000003">
    <property type="protein sequence ID" value="PAV96663.1"/>
    <property type="molecule type" value="Genomic_DNA"/>
</dbReference>
<keyword evidence="3 5" id="KW-0418">Kinase</keyword>
<dbReference type="RefSeq" id="WP_039188402.1">
    <property type="nucleotide sequence ID" value="NZ_CAUFSP010000012.1"/>
</dbReference>
<feature type="domain" description="Carbohydrate kinase PfkB" evidence="4">
    <location>
        <begin position="4"/>
        <end position="309"/>
    </location>
</feature>
<accession>A0A2A2MD13</accession>
<keyword evidence="6" id="KW-1185">Reference proteome</keyword>
<dbReference type="Gene3D" id="3.40.1190.20">
    <property type="match status" value="1"/>
</dbReference>
<organism evidence="5 6">
    <name type="scientific">Hafnia paralvei</name>
    <dbReference type="NCBI Taxonomy" id="546367"/>
    <lineage>
        <taxon>Bacteria</taxon>
        <taxon>Pseudomonadati</taxon>
        <taxon>Pseudomonadota</taxon>
        <taxon>Gammaproteobacteria</taxon>
        <taxon>Enterobacterales</taxon>
        <taxon>Hafniaceae</taxon>
        <taxon>Hafnia</taxon>
    </lineage>
</organism>
<name>A0A2A2MD13_9GAMM</name>
<dbReference type="Pfam" id="PF00294">
    <property type="entry name" value="PfkB"/>
    <property type="match status" value="1"/>
</dbReference>
<comment type="caution">
    <text evidence="5">The sequence shown here is derived from an EMBL/GenBank/DDBJ whole genome shotgun (WGS) entry which is preliminary data.</text>
</comment>
<dbReference type="GO" id="GO:0016301">
    <property type="term" value="F:kinase activity"/>
    <property type="evidence" value="ECO:0007669"/>
    <property type="project" value="UniProtKB-KW"/>
</dbReference>
<dbReference type="PANTHER" id="PTHR43085:SF54">
    <property type="entry name" value="PUTATIVE-RELATED"/>
    <property type="match status" value="1"/>
</dbReference>
<comment type="similarity">
    <text evidence="1">Belongs to the carbohydrate kinase PfkB family.</text>
</comment>
<dbReference type="PROSITE" id="PS00583">
    <property type="entry name" value="PFKB_KINASES_1"/>
    <property type="match status" value="1"/>
</dbReference>
<reference evidence="5 6" key="1">
    <citation type="submission" date="2017-08" db="EMBL/GenBank/DDBJ databases">
        <title>Draft Genome Sequence of Hafnia alvei CITHA-6 Isolated from Raw Bovine Milk.</title>
        <authorList>
            <person name="Culligan E.P."/>
            <person name="Mcsweeney A."/>
            <person name="O'Doherty C."/>
            <person name="Gleeson E."/>
            <person name="O'Riordan D."/>
            <person name="Sleator R.D."/>
        </authorList>
    </citation>
    <scope>NUCLEOTIDE SEQUENCE [LARGE SCALE GENOMIC DNA]</scope>
    <source>
        <strain evidence="5 6">CITHA-6</strain>
    </source>
</reference>
<evidence type="ECO:0000313" key="5">
    <source>
        <dbReference type="EMBL" id="PAV96663.1"/>
    </source>
</evidence>